<dbReference type="GO" id="GO:0000150">
    <property type="term" value="F:DNA strand exchange activity"/>
    <property type="evidence" value="ECO:0007669"/>
    <property type="project" value="InterPro"/>
</dbReference>
<dbReference type="Gene3D" id="3.40.50.1390">
    <property type="entry name" value="Resolvase, N-terminal catalytic domain"/>
    <property type="match status" value="1"/>
</dbReference>
<gene>
    <name evidence="5" type="ORF">SDC9_104673</name>
</gene>
<dbReference type="PROSITE" id="PS51736">
    <property type="entry name" value="RECOMBINASES_3"/>
    <property type="match status" value="1"/>
</dbReference>
<dbReference type="InterPro" id="IPR006119">
    <property type="entry name" value="Resolv_N"/>
</dbReference>
<reference evidence="5" key="1">
    <citation type="submission" date="2019-08" db="EMBL/GenBank/DDBJ databases">
        <authorList>
            <person name="Kucharzyk K."/>
            <person name="Murdoch R.W."/>
            <person name="Higgins S."/>
            <person name="Loffler F."/>
        </authorList>
    </citation>
    <scope>NUCLEOTIDE SEQUENCE</scope>
</reference>
<organism evidence="5">
    <name type="scientific">bioreactor metagenome</name>
    <dbReference type="NCBI Taxonomy" id="1076179"/>
    <lineage>
        <taxon>unclassified sequences</taxon>
        <taxon>metagenomes</taxon>
        <taxon>ecological metagenomes</taxon>
    </lineage>
</organism>
<evidence type="ECO:0000256" key="3">
    <source>
        <dbReference type="ARBA" id="ARBA00023172"/>
    </source>
</evidence>
<dbReference type="GO" id="GO:0003677">
    <property type="term" value="F:DNA binding"/>
    <property type="evidence" value="ECO:0007669"/>
    <property type="project" value="UniProtKB-KW"/>
</dbReference>
<protein>
    <recommendedName>
        <fullName evidence="4">Resolvase/invertase-type recombinase catalytic domain-containing protein</fullName>
    </recommendedName>
</protein>
<proteinExistence type="predicted"/>
<comment type="caution">
    <text evidence="5">The sequence shown here is derived from an EMBL/GenBank/DDBJ whole genome shotgun (WGS) entry which is preliminary data.</text>
</comment>
<dbReference type="EMBL" id="VSSQ01016475">
    <property type="protein sequence ID" value="MPM57849.1"/>
    <property type="molecule type" value="Genomic_DNA"/>
</dbReference>
<evidence type="ECO:0000259" key="4">
    <source>
        <dbReference type="PROSITE" id="PS51736"/>
    </source>
</evidence>
<dbReference type="SMART" id="SM00857">
    <property type="entry name" value="Resolvase"/>
    <property type="match status" value="1"/>
</dbReference>
<dbReference type="InterPro" id="IPR036162">
    <property type="entry name" value="Resolvase-like_N_sf"/>
</dbReference>
<sequence length="188" mass="21476">MGERIGYIRVSTEGQNTARQDELLKDCTTVFTEKVSGKDIENRPELKKMIAYIRKGDTVVVESYSRFARSTRDLLTLVEQLKGKGVAFVSLKENIDTSTPQGELMMTIFAGLAQFERQQILQRQAEGIAIAKKDGKYKGRTPIDVDRDRFIKEYEAVKAKKQTAVQAMENLRLKPNTFYRRIKAYGLE</sequence>
<evidence type="ECO:0000256" key="2">
    <source>
        <dbReference type="ARBA" id="ARBA00023125"/>
    </source>
</evidence>
<evidence type="ECO:0000313" key="5">
    <source>
        <dbReference type="EMBL" id="MPM57849.1"/>
    </source>
</evidence>
<dbReference type="AlphaFoldDB" id="A0A645AXM1"/>
<dbReference type="InterPro" id="IPR050639">
    <property type="entry name" value="SSR_resolvase"/>
</dbReference>
<dbReference type="Pfam" id="PF00239">
    <property type="entry name" value="Resolvase"/>
    <property type="match status" value="1"/>
</dbReference>
<feature type="domain" description="Resolvase/invertase-type recombinase catalytic" evidence="4">
    <location>
        <begin position="3"/>
        <end position="135"/>
    </location>
</feature>
<keyword evidence="1" id="KW-0229">DNA integration</keyword>
<name>A0A645AXM1_9ZZZZ</name>
<dbReference type="PANTHER" id="PTHR30461">
    <property type="entry name" value="DNA-INVERTASE FROM LAMBDOID PROPHAGE"/>
    <property type="match status" value="1"/>
</dbReference>
<dbReference type="SUPFAM" id="SSF53041">
    <property type="entry name" value="Resolvase-like"/>
    <property type="match status" value="1"/>
</dbReference>
<dbReference type="PROSITE" id="PS00397">
    <property type="entry name" value="RECOMBINASES_1"/>
    <property type="match status" value="1"/>
</dbReference>
<accession>A0A645AXM1</accession>
<dbReference type="InterPro" id="IPR006118">
    <property type="entry name" value="Recombinase_CS"/>
</dbReference>
<keyword evidence="2" id="KW-0238">DNA-binding</keyword>
<dbReference type="PANTHER" id="PTHR30461:SF26">
    <property type="entry name" value="RESOLVASE HOMOLOG YNEB"/>
    <property type="match status" value="1"/>
</dbReference>
<keyword evidence="3" id="KW-0233">DNA recombination</keyword>
<dbReference type="CDD" id="cd03768">
    <property type="entry name" value="SR_ResInv"/>
    <property type="match status" value="1"/>
</dbReference>
<evidence type="ECO:0000256" key="1">
    <source>
        <dbReference type="ARBA" id="ARBA00022908"/>
    </source>
</evidence>
<dbReference type="GO" id="GO:0015074">
    <property type="term" value="P:DNA integration"/>
    <property type="evidence" value="ECO:0007669"/>
    <property type="project" value="UniProtKB-KW"/>
</dbReference>